<feature type="transmembrane region" description="Helical" evidence="6">
    <location>
        <begin position="75"/>
        <end position="98"/>
    </location>
</feature>
<dbReference type="PANTHER" id="PTHR32191">
    <property type="entry name" value="TETRASPANIN-8-RELATED"/>
    <property type="match status" value="1"/>
</dbReference>
<dbReference type="OrthoDB" id="672773at2759"/>
<keyword evidence="8" id="KW-1185">Reference proteome</keyword>
<evidence type="ECO:0000256" key="3">
    <source>
        <dbReference type="ARBA" id="ARBA00022692"/>
    </source>
</evidence>
<dbReference type="GO" id="GO:0016020">
    <property type="term" value="C:membrane"/>
    <property type="evidence" value="ECO:0007669"/>
    <property type="project" value="UniProtKB-SubCell"/>
</dbReference>
<accession>A0A5A7QQE7</accession>
<comment type="caution">
    <text evidence="7">The sequence shown here is derived from an EMBL/GenBank/DDBJ whole genome shotgun (WGS) entry which is preliminary data.</text>
</comment>
<feature type="transmembrane region" description="Helical" evidence="6">
    <location>
        <begin position="45"/>
        <end position="63"/>
    </location>
</feature>
<keyword evidence="3 6" id="KW-0812">Transmembrane</keyword>
<evidence type="ECO:0000256" key="2">
    <source>
        <dbReference type="ARBA" id="ARBA00006840"/>
    </source>
</evidence>
<dbReference type="Proteomes" id="UP000325081">
    <property type="component" value="Unassembled WGS sequence"/>
</dbReference>
<name>A0A5A7QQE7_STRAF</name>
<evidence type="ECO:0000256" key="4">
    <source>
        <dbReference type="ARBA" id="ARBA00022989"/>
    </source>
</evidence>
<dbReference type="Pfam" id="PF00335">
    <property type="entry name" value="Tetraspanin"/>
    <property type="match status" value="1"/>
</dbReference>
<comment type="subcellular location">
    <subcellularLocation>
        <location evidence="1">Membrane</location>
        <topology evidence="1">Multi-pass membrane protein</topology>
    </subcellularLocation>
</comment>
<organism evidence="7 8">
    <name type="scientific">Striga asiatica</name>
    <name type="common">Asiatic witchweed</name>
    <name type="synonym">Buchnera asiatica</name>
    <dbReference type="NCBI Taxonomy" id="4170"/>
    <lineage>
        <taxon>Eukaryota</taxon>
        <taxon>Viridiplantae</taxon>
        <taxon>Streptophyta</taxon>
        <taxon>Embryophyta</taxon>
        <taxon>Tracheophyta</taxon>
        <taxon>Spermatophyta</taxon>
        <taxon>Magnoliopsida</taxon>
        <taxon>eudicotyledons</taxon>
        <taxon>Gunneridae</taxon>
        <taxon>Pentapetalae</taxon>
        <taxon>asterids</taxon>
        <taxon>lamiids</taxon>
        <taxon>Lamiales</taxon>
        <taxon>Orobanchaceae</taxon>
        <taxon>Buchnereae</taxon>
        <taxon>Striga</taxon>
    </lineage>
</organism>
<gene>
    <name evidence="7" type="ORF">STAS_24532</name>
</gene>
<evidence type="ECO:0000313" key="7">
    <source>
        <dbReference type="EMBL" id="GER47430.1"/>
    </source>
</evidence>
<protein>
    <submittedName>
        <fullName evidence="7">Tetraspanin-3</fullName>
    </submittedName>
</protein>
<evidence type="ECO:0000256" key="5">
    <source>
        <dbReference type="ARBA" id="ARBA00023136"/>
    </source>
</evidence>
<evidence type="ECO:0000256" key="1">
    <source>
        <dbReference type="ARBA" id="ARBA00004141"/>
    </source>
</evidence>
<reference evidence="8" key="1">
    <citation type="journal article" date="2019" name="Curr. Biol.">
        <title>Genome Sequence of Striga asiatica Provides Insight into the Evolution of Plant Parasitism.</title>
        <authorList>
            <person name="Yoshida S."/>
            <person name="Kim S."/>
            <person name="Wafula E.K."/>
            <person name="Tanskanen J."/>
            <person name="Kim Y.M."/>
            <person name="Honaas L."/>
            <person name="Yang Z."/>
            <person name="Spallek T."/>
            <person name="Conn C.E."/>
            <person name="Ichihashi Y."/>
            <person name="Cheong K."/>
            <person name="Cui S."/>
            <person name="Der J.P."/>
            <person name="Gundlach H."/>
            <person name="Jiao Y."/>
            <person name="Hori C."/>
            <person name="Ishida J.K."/>
            <person name="Kasahara H."/>
            <person name="Kiba T."/>
            <person name="Kim M.S."/>
            <person name="Koo N."/>
            <person name="Laohavisit A."/>
            <person name="Lee Y.H."/>
            <person name="Lumba S."/>
            <person name="McCourt P."/>
            <person name="Mortimer J.C."/>
            <person name="Mutuku J.M."/>
            <person name="Nomura T."/>
            <person name="Sasaki-Sekimoto Y."/>
            <person name="Seto Y."/>
            <person name="Wang Y."/>
            <person name="Wakatake T."/>
            <person name="Sakakibara H."/>
            <person name="Demura T."/>
            <person name="Yamaguchi S."/>
            <person name="Yoneyama K."/>
            <person name="Manabe R.I."/>
            <person name="Nelson D.C."/>
            <person name="Schulman A.H."/>
            <person name="Timko M.P."/>
            <person name="dePamphilis C.W."/>
            <person name="Choi D."/>
            <person name="Shirasu K."/>
        </authorList>
    </citation>
    <scope>NUCLEOTIDE SEQUENCE [LARGE SCALE GENOMIC DNA]</scope>
    <source>
        <strain evidence="8">cv. UVA1</strain>
    </source>
</reference>
<dbReference type="GO" id="GO:0009734">
    <property type="term" value="P:auxin-activated signaling pathway"/>
    <property type="evidence" value="ECO:0007669"/>
    <property type="project" value="InterPro"/>
</dbReference>
<dbReference type="AlphaFoldDB" id="A0A5A7QQE7"/>
<feature type="transmembrane region" description="Helical" evidence="6">
    <location>
        <begin position="7"/>
        <end position="25"/>
    </location>
</feature>
<sequence length="274" mass="30427">MSDFSRYILVALNVAILIFGVYHIYFARDVSDRSAVNPCLRPSAATVQAAGVVGVVVAAIGIVGSCFRLRALQSVYLWAVLMWTAAAAAFCVFIWAMMPWTTAEVTYYKIAERGVWLAEYRPALRKVVANDKDMFAVKTCFKEIDTCRTMANQTETQKDVFIDFGCCSPPTRCGMLQDDTGRWAAASNGLNSTDDECQLWARVGRNCFNCDSCEAGYLASFQSRWDKSVILRSVCMLVLIATSALTYYVFINDHYTGNNKNKNPKNGKLVGSHV</sequence>
<dbReference type="EMBL" id="BKCP01007948">
    <property type="protein sequence ID" value="GER47430.1"/>
    <property type="molecule type" value="Genomic_DNA"/>
</dbReference>
<evidence type="ECO:0000313" key="8">
    <source>
        <dbReference type="Proteomes" id="UP000325081"/>
    </source>
</evidence>
<dbReference type="InterPro" id="IPR044991">
    <property type="entry name" value="TET_plant"/>
</dbReference>
<keyword evidence="4 6" id="KW-1133">Transmembrane helix</keyword>
<keyword evidence="5 6" id="KW-0472">Membrane</keyword>
<proteinExistence type="inferred from homology"/>
<feature type="transmembrane region" description="Helical" evidence="6">
    <location>
        <begin position="229"/>
        <end position="250"/>
    </location>
</feature>
<comment type="similarity">
    <text evidence="2">Belongs to the tetraspanin (TM4SF) family.</text>
</comment>
<dbReference type="InterPro" id="IPR018499">
    <property type="entry name" value="Tetraspanin/Peripherin"/>
</dbReference>
<evidence type="ECO:0000256" key="6">
    <source>
        <dbReference type="SAM" id="Phobius"/>
    </source>
</evidence>